<dbReference type="PANTHER" id="PTHR43476:SF3">
    <property type="entry name" value="FAD-BINDING MONOOXYGENASE"/>
    <property type="match status" value="1"/>
</dbReference>
<keyword evidence="8" id="KW-1185">Reference proteome</keyword>
<dbReference type="PRINTS" id="PR00420">
    <property type="entry name" value="RNGMNOXGNASE"/>
</dbReference>
<evidence type="ECO:0000256" key="5">
    <source>
        <dbReference type="SAM" id="SignalP"/>
    </source>
</evidence>
<evidence type="ECO:0000313" key="7">
    <source>
        <dbReference type="EMBL" id="KAK5163566.1"/>
    </source>
</evidence>
<feature type="region of interest" description="Disordered" evidence="4">
    <location>
        <begin position="391"/>
        <end position="420"/>
    </location>
</feature>
<evidence type="ECO:0000313" key="8">
    <source>
        <dbReference type="Proteomes" id="UP001337655"/>
    </source>
</evidence>
<dbReference type="SUPFAM" id="SSF51905">
    <property type="entry name" value="FAD/NAD(P)-binding domain"/>
    <property type="match status" value="1"/>
</dbReference>
<name>A0AAV9NXI3_9PEZI</name>
<feature type="signal peptide" evidence="5">
    <location>
        <begin position="1"/>
        <end position="18"/>
    </location>
</feature>
<dbReference type="GO" id="GO:0071949">
    <property type="term" value="F:FAD binding"/>
    <property type="evidence" value="ECO:0007669"/>
    <property type="project" value="InterPro"/>
</dbReference>
<evidence type="ECO:0000256" key="3">
    <source>
        <dbReference type="ARBA" id="ARBA00023002"/>
    </source>
</evidence>
<feature type="compositionally biased region" description="Polar residues" evidence="4">
    <location>
        <begin position="404"/>
        <end position="420"/>
    </location>
</feature>
<feature type="domain" description="FAD-binding" evidence="6">
    <location>
        <begin position="9"/>
        <end position="329"/>
    </location>
</feature>
<dbReference type="PANTHER" id="PTHR43476">
    <property type="entry name" value="3-(3-HYDROXY-PHENYL)PROPIONATE/3-HYDROXYCINNAMIC ACID HYDROXYLASE"/>
    <property type="match status" value="1"/>
</dbReference>
<feature type="chain" id="PRO_5043956484" description="FAD-binding domain-containing protein" evidence="5">
    <location>
        <begin position="19"/>
        <end position="420"/>
    </location>
</feature>
<keyword evidence="1" id="KW-0285">Flavoprotein</keyword>
<dbReference type="Gene3D" id="3.50.50.60">
    <property type="entry name" value="FAD/NAD(P)-binding domain"/>
    <property type="match status" value="1"/>
</dbReference>
<proteinExistence type="predicted"/>
<organism evidence="7 8">
    <name type="scientific">Saxophila tyrrhenica</name>
    <dbReference type="NCBI Taxonomy" id="1690608"/>
    <lineage>
        <taxon>Eukaryota</taxon>
        <taxon>Fungi</taxon>
        <taxon>Dikarya</taxon>
        <taxon>Ascomycota</taxon>
        <taxon>Pezizomycotina</taxon>
        <taxon>Dothideomycetes</taxon>
        <taxon>Dothideomycetidae</taxon>
        <taxon>Mycosphaerellales</taxon>
        <taxon>Extremaceae</taxon>
        <taxon>Saxophila</taxon>
    </lineage>
</organism>
<dbReference type="InterPro" id="IPR036188">
    <property type="entry name" value="FAD/NAD-bd_sf"/>
</dbReference>
<dbReference type="RefSeq" id="XP_064654008.1">
    <property type="nucleotide sequence ID" value="XM_064807733.1"/>
</dbReference>
<evidence type="ECO:0000256" key="4">
    <source>
        <dbReference type="SAM" id="MobiDB-lite"/>
    </source>
</evidence>
<dbReference type="InterPro" id="IPR002938">
    <property type="entry name" value="FAD-bd"/>
</dbReference>
<dbReference type="EMBL" id="JAVRRT010000024">
    <property type="protein sequence ID" value="KAK5163566.1"/>
    <property type="molecule type" value="Genomic_DNA"/>
</dbReference>
<dbReference type="Proteomes" id="UP001337655">
    <property type="component" value="Unassembled WGS sequence"/>
</dbReference>
<dbReference type="GO" id="GO:0008688">
    <property type="term" value="F:3-(3-hydroxyphenyl)propionate hydroxylase activity"/>
    <property type="evidence" value="ECO:0007669"/>
    <property type="project" value="TreeGrafter"/>
</dbReference>
<evidence type="ECO:0000256" key="2">
    <source>
        <dbReference type="ARBA" id="ARBA00022827"/>
    </source>
</evidence>
<gene>
    <name evidence="7" type="ORF">LTR77_010515</name>
</gene>
<keyword evidence="2" id="KW-0274">FAD</keyword>
<dbReference type="InterPro" id="IPR050631">
    <property type="entry name" value="PheA/TfdB_FAD_monoxygenase"/>
</dbReference>
<dbReference type="AlphaFoldDB" id="A0AAV9NXI3"/>
<comment type="caution">
    <text evidence="7">The sequence shown here is derived from an EMBL/GenBank/DDBJ whole genome shotgun (WGS) entry which is preliminary data.</text>
</comment>
<protein>
    <recommendedName>
        <fullName evidence="6">FAD-binding domain-containing protein</fullName>
    </recommendedName>
</protein>
<keyword evidence="3" id="KW-0560">Oxidoreductase</keyword>
<dbReference type="GeneID" id="89931841"/>
<reference evidence="7 8" key="1">
    <citation type="submission" date="2023-08" db="EMBL/GenBank/DDBJ databases">
        <title>Black Yeasts Isolated from many extreme environments.</title>
        <authorList>
            <person name="Coleine C."/>
            <person name="Stajich J.E."/>
            <person name="Selbmann L."/>
        </authorList>
    </citation>
    <scope>NUCLEOTIDE SEQUENCE [LARGE SCALE GENOMIC DNA]</scope>
    <source>
        <strain evidence="7 8">CCFEE 5935</strain>
    </source>
</reference>
<dbReference type="Pfam" id="PF01494">
    <property type="entry name" value="FAD_binding_3"/>
    <property type="match status" value="1"/>
</dbReference>
<keyword evidence="5" id="KW-0732">Signal</keyword>
<dbReference type="Gene3D" id="3.30.70.2450">
    <property type="match status" value="1"/>
</dbReference>
<dbReference type="GO" id="GO:0019622">
    <property type="term" value="P:3-(3-hydroxy)phenylpropionate catabolic process"/>
    <property type="evidence" value="ECO:0007669"/>
    <property type="project" value="TreeGrafter"/>
</dbReference>
<evidence type="ECO:0000259" key="6">
    <source>
        <dbReference type="Pfam" id="PF01494"/>
    </source>
</evidence>
<evidence type="ECO:0000256" key="1">
    <source>
        <dbReference type="ARBA" id="ARBA00022630"/>
    </source>
</evidence>
<accession>A0AAV9NXI3</accession>
<sequence length="420" mass="46341">MKDFSVLVAGISVTCVEALDAIDASPRAMAYHPIAVQEMDRAGVLDDCRRIGSSNRGICWRHTRTKEIIAEIDRAPSKEFPYENLTIGQHLLAGIILDHLKRYDNAKVLFSTRLTAVDQSSNDSVNLTIEDSTGTQSRLSASYCVAADGGRSTIRRLLDISFDGFTYEEQLVSTNVYFDFAAHGWKDGNFMVDPDNWALIGRINNEGLWRVSYGEKPGLSHEELKERMPMKYAAMFPGEGKVTGVDAWKLQQMSPYRLNQRCASTFKKGRIMLAGDAAHLCNPFGGLGLTGGIMDAAAVADSLIGIHQGKTSDAILEKYAEVRRKIFVDTVNPTSQTNKTRLHDPEPDTIGERDPFLSMLRTATKEEKQVVRSNAILAVDMSEYFDGVQSSNGLPRSDVKVDDQQSIGIQGNAPQTTTVH</sequence>